<keyword evidence="2" id="KW-0732">Signal</keyword>
<dbReference type="AlphaFoldDB" id="A0A6A4PUK8"/>
<feature type="signal peptide" evidence="2">
    <location>
        <begin position="1"/>
        <end position="21"/>
    </location>
</feature>
<feature type="transmembrane region" description="Helical" evidence="1">
    <location>
        <begin position="31"/>
        <end position="46"/>
    </location>
</feature>
<dbReference type="Proteomes" id="UP000447434">
    <property type="component" value="Chromosome 10"/>
</dbReference>
<accession>A0A6A4PUK8</accession>
<keyword evidence="1" id="KW-1133">Transmembrane helix</keyword>
<keyword evidence="1" id="KW-0472">Membrane</keyword>
<evidence type="ECO:0000313" key="4">
    <source>
        <dbReference type="Proteomes" id="UP000447434"/>
    </source>
</evidence>
<keyword evidence="1" id="KW-0812">Transmembrane</keyword>
<protein>
    <submittedName>
        <fullName evidence="3">Uncharacterized protein</fullName>
    </submittedName>
</protein>
<evidence type="ECO:0000256" key="2">
    <source>
        <dbReference type="SAM" id="SignalP"/>
    </source>
</evidence>
<sequence length="74" mass="8398">MIFPRMMIVVVLRWVLHGVWGCVDVSGRIGILVLGVCVWVMGLRFRELRGRTVGVLCIFLVLSGYKICLALFFL</sequence>
<feature type="transmembrane region" description="Helical" evidence="1">
    <location>
        <begin position="53"/>
        <end position="73"/>
    </location>
</feature>
<evidence type="ECO:0000313" key="3">
    <source>
        <dbReference type="EMBL" id="KAE9605132.1"/>
    </source>
</evidence>
<gene>
    <name evidence="3" type="ORF">Lalb_Chr10g0094021</name>
</gene>
<evidence type="ECO:0000256" key="1">
    <source>
        <dbReference type="SAM" id="Phobius"/>
    </source>
</evidence>
<keyword evidence="4" id="KW-1185">Reference proteome</keyword>
<feature type="chain" id="PRO_5025516333" evidence="2">
    <location>
        <begin position="22"/>
        <end position="74"/>
    </location>
</feature>
<name>A0A6A4PUK8_LUPAL</name>
<proteinExistence type="predicted"/>
<dbReference type="EMBL" id="WOCE01000010">
    <property type="protein sequence ID" value="KAE9605132.1"/>
    <property type="molecule type" value="Genomic_DNA"/>
</dbReference>
<organism evidence="3 4">
    <name type="scientific">Lupinus albus</name>
    <name type="common">White lupine</name>
    <name type="synonym">Lupinus termis</name>
    <dbReference type="NCBI Taxonomy" id="3870"/>
    <lineage>
        <taxon>Eukaryota</taxon>
        <taxon>Viridiplantae</taxon>
        <taxon>Streptophyta</taxon>
        <taxon>Embryophyta</taxon>
        <taxon>Tracheophyta</taxon>
        <taxon>Spermatophyta</taxon>
        <taxon>Magnoliopsida</taxon>
        <taxon>eudicotyledons</taxon>
        <taxon>Gunneridae</taxon>
        <taxon>Pentapetalae</taxon>
        <taxon>rosids</taxon>
        <taxon>fabids</taxon>
        <taxon>Fabales</taxon>
        <taxon>Fabaceae</taxon>
        <taxon>Papilionoideae</taxon>
        <taxon>50 kb inversion clade</taxon>
        <taxon>genistoids sensu lato</taxon>
        <taxon>core genistoids</taxon>
        <taxon>Genisteae</taxon>
        <taxon>Lupinus</taxon>
    </lineage>
</organism>
<comment type="caution">
    <text evidence="3">The sequence shown here is derived from an EMBL/GenBank/DDBJ whole genome shotgun (WGS) entry which is preliminary data.</text>
</comment>
<reference evidence="4" key="1">
    <citation type="journal article" date="2020" name="Nat. Commun.">
        <title>Genome sequence of the cluster root forming white lupin.</title>
        <authorList>
            <person name="Hufnagel B."/>
            <person name="Marques A."/>
            <person name="Soriano A."/>
            <person name="Marques L."/>
            <person name="Divol F."/>
            <person name="Doumas P."/>
            <person name="Sallet E."/>
            <person name="Mancinotti D."/>
            <person name="Carrere S."/>
            <person name="Marande W."/>
            <person name="Arribat S."/>
            <person name="Keller J."/>
            <person name="Huneau C."/>
            <person name="Blein T."/>
            <person name="Aime D."/>
            <person name="Laguerre M."/>
            <person name="Taylor J."/>
            <person name="Schubert V."/>
            <person name="Nelson M."/>
            <person name="Geu-Flores F."/>
            <person name="Crespi M."/>
            <person name="Gallardo-Guerrero K."/>
            <person name="Delaux P.-M."/>
            <person name="Salse J."/>
            <person name="Berges H."/>
            <person name="Guyot R."/>
            <person name="Gouzy J."/>
            <person name="Peret B."/>
        </authorList>
    </citation>
    <scope>NUCLEOTIDE SEQUENCE [LARGE SCALE GENOMIC DNA]</scope>
    <source>
        <strain evidence="4">cv. Amiga</strain>
    </source>
</reference>